<feature type="compositionally biased region" description="Polar residues" evidence="1">
    <location>
        <begin position="576"/>
        <end position="590"/>
    </location>
</feature>
<feature type="compositionally biased region" description="Basic and acidic residues" evidence="1">
    <location>
        <begin position="234"/>
        <end position="253"/>
    </location>
</feature>
<feature type="region of interest" description="Disordered" evidence="1">
    <location>
        <begin position="181"/>
        <end position="202"/>
    </location>
</feature>
<feature type="region of interest" description="Disordered" evidence="1">
    <location>
        <begin position="225"/>
        <end position="253"/>
    </location>
</feature>
<feature type="region of interest" description="Disordered" evidence="1">
    <location>
        <begin position="550"/>
        <end position="655"/>
    </location>
</feature>
<feature type="region of interest" description="Disordered" evidence="1">
    <location>
        <begin position="117"/>
        <end position="144"/>
    </location>
</feature>
<name>A0A9W9ZF10_9CNID</name>
<comment type="caution">
    <text evidence="2">The sequence shown here is derived from an EMBL/GenBank/DDBJ whole genome shotgun (WGS) entry which is preliminary data.</text>
</comment>
<feature type="compositionally biased region" description="Basic and acidic residues" evidence="1">
    <location>
        <begin position="181"/>
        <end position="201"/>
    </location>
</feature>
<evidence type="ECO:0000313" key="2">
    <source>
        <dbReference type="EMBL" id="KAJ7379403.1"/>
    </source>
</evidence>
<dbReference type="EMBL" id="MU826358">
    <property type="protein sequence ID" value="KAJ7379403.1"/>
    <property type="molecule type" value="Genomic_DNA"/>
</dbReference>
<organism evidence="2 3">
    <name type="scientific">Desmophyllum pertusum</name>
    <dbReference type="NCBI Taxonomy" id="174260"/>
    <lineage>
        <taxon>Eukaryota</taxon>
        <taxon>Metazoa</taxon>
        <taxon>Cnidaria</taxon>
        <taxon>Anthozoa</taxon>
        <taxon>Hexacorallia</taxon>
        <taxon>Scleractinia</taxon>
        <taxon>Caryophylliina</taxon>
        <taxon>Caryophylliidae</taxon>
        <taxon>Desmophyllum</taxon>
    </lineage>
</organism>
<protein>
    <submittedName>
        <fullName evidence="2">Uncharacterized protein</fullName>
    </submittedName>
</protein>
<evidence type="ECO:0000256" key="1">
    <source>
        <dbReference type="SAM" id="MobiDB-lite"/>
    </source>
</evidence>
<keyword evidence="3" id="KW-1185">Reference proteome</keyword>
<dbReference type="AlphaFoldDB" id="A0A9W9ZF10"/>
<proteinExistence type="predicted"/>
<gene>
    <name evidence="2" type="ORF">OS493_016640</name>
</gene>
<feature type="compositionally biased region" description="Low complexity" evidence="1">
    <location>
        <begin position="498"/>
        <end position="514"/>
    </location>
</feature>
<sequence length="655" mass="72350">MLEVSFIGKKFCCDAQFEVADEIDGDGLKLNLKVRETCRQFLKPPGPVLATLHVSVNNGRRNDVTKCKEILAFLKEQVLPKTMKLISLKRIQKVKDEEKSEGVNLLSCIWPGKTRKRKEETKNNCARGAGYSSDTESSLGQSSISDIDSQYQTSSNAGILVTPMLSRSKLLRRTSLETDKDVLGDTKKNAAQKKRQDENKALNHSLKRISLGKGEHGVVKIAHNNLATGSVGHRRAEARSTGNDRDKQKQDKVQYRSEVGLQRVQNEQPDWNSCSDISAVRSFDGFCLFNKSIKRAAKSSTIEENTLRIKHGGLKFVKSNELGLKEISNCLLTQEAVENNYGGVAGLCGAQKHQLKIFAADYVGKICEIALSIKVQETYEAFARDFVESIVSLAKRQITDCKSSQSQVELEITCEENSDTKKRRDFKEHPSFSKVWKYSQVFAPDHDISESLRIKDSQVKDKELDTFSKHCEKEDSRAITDCQYDAELESEVVESPISSNNSLATTSSNSSSESMELCKPHGKTECCSTYYLENEVTTDCALENATTTLQGDKGGAASIDDLTSIPNLGEHEGQKKTTSSKYPQDVQSDCCNREKAEGNETATTSSQSKTEGKQASGNIFTGDFSNNAEVPSNDGRLQPGTTGASKLTAKKQKMV</sequence>
<dbReference type="Proteomes" id="UP001163046">
    <property type="component" value="Unassembled WGS sequence"/>
</dbReference>
<accession>A0A9W9ZF10</accession>
<feature type="compositionally biased region" description="Polar residues" evidence="1">
    <location>
        <begin position="600"/>
        <end position="630"/>
    </location>
</feature>
<feature type="region of interest" description="Disordered" evidence="1">
    <location>
        <begin position="493"/>
        <end position="515"/>
    </location>
</feature>
<evidence type="ECO:0000313" key="3">
    <source>
        <dbReference type="Proteomes" id="UP001163046"/>
    </source>
</evidence>
<reference evidence="2" key="1">
    <citation type="submission" date="2023-01" db="EMBL/GenBank/DDBJ databases">
        <title>Genome assembly of the deep-sea coral Lophelia pertusa.</title>
        <authorList>
            <person name="Herrera S."/>
            <person name="Cordes E."/>
        </authorList>
    </citation>
    <scope>NUCLEOTIDE SEQUENCE</scope>
    <source>
        <strain evidence="2">USNM1676648</strain>
        <tissue evidence="2">Polyp</tissue>
    </source>
</reference>